<dbReference type="EMBL" id="JAPUUL010000004">
    <property type="protein sequence ID" value="KAJ8133561.1"/>
    <property type="molecule type" value="Genomic_DNA"/>
</dbReference>
<sequence length="637" mass="72599">MTHALPDGSQAAGEASSLDAPIRTYLSRRGSRVSVPRVHEHGRLLLHSTALSPHLSAPTPNLQPRFLADGVELGTMRLLNVSTLEFLHVNDPANEKYAILSHTWVEGQEVTLQDWLRWRDRRRGWKDIARRSGLAKILDACEKTKDYNLNLLWVDTNCIDKLSSAELSEAINSMFKWYSLLTICLTYLADVEPDLLGDEVEDSRWFTRGWTLQELLAPRRIDFFADDWMRIGSKASLSRTIYRATGIDEKYLDGSEDFRLASVAARMSWAATRQTSRPEDMAYSLLGIFDINMPLLYGEGEGAFIRLQEEILKVSTDQSIFAWGFVDQVDWKSFKPHPSWVSVLAPFPVCFIDSRSVRSPEAQRHSAMEIWSMTNLGLTMHLPLLATPSTRRLFAVLEVIEQEPICLCIPIIKVKGELIRVAWPPAPLPLCHLNKQPDPVSVYLPRHHRHGRRDDVWEQPTFIQQPHSLAFITTSFADYALERWTTTPGAELNIDYGFLSVMEPYGAEGVFLAFERGGDKKKGFRAVVFYDRQAVGVRTRMREEYIIFCQPWHAHELNPQWESIWYDSGAQEASINLGNMLDGLVTTQMVIDATKTNPSYEIEAVLNLRYGKKLIPGLDYCSVLIRAMEHSRDFILV</sequence>
<gene>
    <name evidence="1" type="ORF">O1611_g57</name>
</gene>
<protein>
    <submittedName>
        <fullName evidence="1">Uncharacterized protein</fullName>
    </submittedName>
</protein>
<accession>A0ACC2K1L0</accession>
<keyword evidence="2" id="KW-1185">Reference proteome</keyword>
<proteinExistence type="predicted"/>
<evidence type="ECO:0000313" key="1">
    <source>
        <dbReference type="EMBL" id="KAJ8133561.1"/>
    </source>
</evidence>
<dbReference type="Proteomes" id="UP001153332">
    <property type="component" value="Unassembled WGS sequence"/>
</dbReference>
<name>A0ACC2K1L0_9PEZI</name>
<comment type="caution">
    <text evidence="1">The sequence shown here is derived from an EMBL/GenBank/DDBJ whole genome shotgun (WGS) entry which is preliminary data.</text>
</comment>
<evidence type="ECO:0000313" key="2">
    <source>
        <dbReference type="Proteomes" id="UP001153332"/>
    </source>
</evidence>
<reference evidence="1" key="1">
    <citation type="submission" date="2022-12" db="EMBL/GenBank/DDBJ databases">
        <title>Genome Sequence of Lasiodiplodia mahajangana.</title>
        <authorList>
            <person name="Buettner E."/>
        </authorList>
    </citation>
    <scope>NUCLEOTIDE SEQUENCE</scope>
    <source>
        <strain evidence="1">VT137</strain>
    </source>
</reference>
<organism evidence="1 2">
    <name type="scientific">Lasiodiplodia mahajangana</name>
    <dbReference type="NCBI Taxonomy" id="1108764"/>
    <lineage>
        <taxon>Eukaryota</taxon>
        <taxon>Fungi</taxon>
        <taxon>Dikarya</taxon>
        <taxon>Ascomycota</taxon>
        <taxon>Pezizomycotina</taxon>
        <taxon>Dothideomycetes</taxon>
        <taxon>Dothideomycetes incertae sedis</taxon>
        <taxon>Botryosphaeriales</taxon>
        <taxon>Botryosphaeriaceae</taxon>
        <taxon>Lasiodiplodia</taxon>
    </lineage>
</organism>